<keyword evidence="1" id="KW-0812">Transmembrane</keyword>
<feature type="transmembrane region" description="Helical" evidence="1">
    <location>
        <begin position="246"/>
        <end position="265"/>
    </location>
</feature>
<accession>A0A131YNT3</accession>
<keyword evidence="1" id="KW-1133">Transmembrane helix</keyword>
<dbReference type="GO" id="GO:0051480">
    <property type="term" value="P:regulation of cytosolic calcium ion concentration"/>
    <property type="evidence" value="ECO:0007669"/>
    <property type="project" value="TreeGrafter"/>
</dbReference>
<feature type="domain" description="VTT" evidence="2">
    <location>
        <begin position="113"/>
        <end position="228"/>
    </location>
</feature>
<evidence type="ECO:0000259" key="2">
    <source>
        <dbReference type="Pfam" id="PF09335"/>
    </source>
</evidence>
<keyword evidence="1" id="KW-0472">Membrane</keyword>
<dbReference type="AlphaFoldDB" id="A0A131YNT3"/>
<sequence length="312" mass="33612">MVSSAHGRLLSLRAWAPNGEDDVPPCTVVAVQHLSPPSAGEKSAAVSRCDRNWLLKALTTIAVLGGLVLTLLWGKLYVRECLVWLDSQDSETVCLVFVLMYTLVAFPLTWGYILLNFACGYHFGLVLGVAVTAAAASVGISVAHTVMKRFFLGFIMARLLSSEVVRSTLALLDTGHAFKVVIISRLTPIPFGLQNAMFAVSQMSLGRYVTASALGLVPTQVINVYLGTTVRSMEEVLDDDATAATGYAVLLAQVVLSVLLMSLIVRKARQELRDTVLSSGCSSRASLDTAFCPHFPWVPVAPMQTAWARPVV</sequence>
<organism evidence="3">
    <name type="scientific">Rhipicephalus appendiculatus</name>
    <name type="common">Brown ear tick</name>
    <dbReference type="NCBI Taxonomy" id="34631"/>
    <lineage>
        <taxon>Eukaryota</taxon>
        <taxon>Metazoa</taxon>
        <taxon>Ecdysozoa</taxon>
        <taxon>Arthropoda</taxon>
        <taxon>Chelicerata</taxon>
        <taxon>Arachnida</taxon>
        <taxon>Acari</taxon>
        <taxon>Parasitiformes</taxon>
        <taxon>Ixodida</taxon>
        <taxon>Ixodoidea</taxon>
        <taxon>Ixodidae</taxon>
        <taxon>Rhipicephalinae</taxon>
        <taxon>Rhipicephalus</taxon>
        <taxon>Rhipicephalus</taxon>
    </lineage>
</organism>
<feature type="transmembrane region" description="Helical" evidence="1">
    <location>
        <begin position="53"/>
        <end position="73"/>
    </location>
</feature>
<dbReference type="InterPro" id="IPR053069">
    <property type="entry name" value="TVP38/TMEM64"/>
</dbReference>
<dbReference type="InterPro" id="IPR032816">
    <property type="entry name" value="VTT_dom"/>
</dbReference>
<dbReference type="PANTHER" id="PTHR46593:SF1">
    <property type="entry name" value="TRANSMEMBRANE PROTEIN 64"/>
    <property type="match status" value="1"/>
</dbReference>
<feature type="transmembrane region" description="Helical" evidence="1">
    <location>
        <begin position="121"/>
        <end position="143"/>
    </location>
</feature>
<dbReference type="PANTHER" id="PTHR46593">
    <property type="entry name" value="TRANSMEMBRANE PROTEIN 64"/>
    <property type="match status" value="1"/>
</dbReference>
<dbReference type="GO" id="GO:0005783">
    <property type="term" value="C:endoplasmic reticulum"/>
    <property type="evidence" value="ECO:0007669"/>
    <property type="project" value="TreeGrafter"/>
</dbReference>
<evidence type="ECO:0000313" key="3">
    <source>
        <dbReference type="EMBL" id="JAP80943.1"/>
    </source>
</evidence>
<name>A0A131YNT3_RHIAP</name>
<feature type="transmembrane region" description="Helical" evidence="1">
    <location>
        <begin position="93"/>
        <end position="115"/>
    </location>
</feature>
<reference evidence="3" key="1">
    <citation type="journal article" date="2016" name="Ticks Tick Borne Dis.">
        <title>De novo assembly and annotation of the salivary gland transcriptome of Rhipicephalus appendiculatus male and female ticks during blood feeding.</title>
        <authorList>
            <person name="de Castro M.H."/>
            <person name="de Klerk D."/>
            <person name="Pienaar R."/>
            <person name="Latif A.A."/>
            <person name="Rees D.J."/>
            <person name="Mans B.J."/>
        </authorList>
    </citation>
    <scope>NUCLEOTIDE SEQUENCE</scope>
    <source>
        <tissue evidence="3">Salivary glands</tissue>
    </source>
</reference>
<dbReference type="EMBL" id="GEDV01007614">
    <property type="protein sequence ID" value="JAP80943.1"/>
    <property type="molecule type" value="Transcribed_RNA"/>
</dbReference>
<proteinExistence type="predicted"/>
<protein>
    <submittedName>
        <fullName evidence="3">V-type H+-transporting ATPase subunit d</fullName>
    </submittedName>
</protein>
<dbReference type="Pfam" id="PF09335">
    <property type="entry name" value="VTT_dom"/>
    <property type="match status" value="1"/>
</dbReference>
<evidence type="ECO:0000256" key="1">
    <source>
        <dbReference type="SAM" id="Phobius"/>
    </source>
</evidence>